<evidence type="ECO:0000256" key="3">
    <source>
        <dbReference type="ARBA" id="ARBA00022692"/>
    </source>
</evidence>
<accession>A0A0N5APM5</accession>
<dbReference type="InterPro" id="IPR009790">
    <property type="entry name" value="TMEM106"/>
</dbReference>
<keyword evidence="5 6" id="KW-0472">Membrane</keyword>
<feature type="domain" description="Transmembrane protein 106 C-terminal" evidence="7">
    <location>
        <begin position="135"/>
        <end position="262"/>
    </location>
</feature>
<sequence length="270" mass="29443">MVTEFSNSISRSFRRFLGSDVQAQNLSASENYSSSSELIQESSSATASSAKANQEASGESVQCPSCKGAGRIPKEMAETLVALIPVNDDRLKPKRTWAYVLSVVLICALLASTAIFILVPRAVDLSSTSPPVEVIHVFDHKEQYISFHFLNSVNISNANYYSIRVVNCSATIMIKFQPWSADIVGNGVNVTSVVIGPLSRKPYLLTFNNTVTLSDGVASYCQAPISSQTPLYVYMQFDIAATVEFLNHYEQSTISTMQQVCCVPSGNCTY</sequence>
<comment type="subcellular location">
    <subcellularLocation>
        <location evidence="1">Endomembrane system</location>
    </subcellularLocation>
</comment>
<evidence type="ECO:0000313" key="9">
    <source>
        <dbReference type="Proteomes" id="UP000046393"/>
    </source>
</evidence>
<dbReference type="PANTHER" id="PTHR28556">
    <property type="entry name" value="TRANSMEMBRANE PROTEIN 106B"/>
    <property type="match status" value="1"/>
</dbReference>
<name>A0A0N5APM5_9BILA</name>
<evidence type="ECO:0000313" key="10">
    <source>
        <dbReference type="WBParaSite" id="SMUV_0000660701-mRNA-1"/>
    </source>
</evidence>
<keyword evidence="9" id="KW-1185">Reference proteome</keyword>
<evidence type="ECO:0000259" key="8">
    <source>
        <dbReference type="Pfam" id="PF21002"/>
    </source>
</evidence>
<dbReference type="Pfam" id="PF07092">
    <property type="entry name" value="TMEM106"/>
    <property type="match status" value="1"/>
</dbReference>
<dbReference type="GO" id="GO:0012505">
    <property type="term" value="C:endomembrane system"/>
    <property type="evidence" value="ECO:0007669"/>
    <property type="project" value="UniProtKB-SubCell"/>
</dbReference>
<evidence type="ECO:0000256" key="6">
    <source>
        <dbReference type="SAM" id="Phobius"/>
    </source>
</evidence>
<protein>
    <submittedName>
        <fullName evidence="10">Transmembrane protein 106A</fullName>
    </submittedName>
</protein>
<reference evidence="10" key="1">
    <citation type="submission" date="2017-02" db="UniProtKB">
        <authorList>
            <consortium name="WormBaseParasite"/>
        </authorList>
    </citation>
    <scope>IDENTIFICATION</scope>
</reference>
<dbReference type="InterPro" id="IPR048509">
    <property type="entry name" value="TMEM106_C"/>
</dbReference>
<proteinExistence type="inferred from homology"/>
<evidence type="ECO:0000256" key="5">
    <source>
        <dbReference type="ARBA" id="ARBA00023136"/>
    </source>
</evidence>
<dbReference type="Proteomes" id="UP000046393">
    <property type="component" value="Unplaced"/>
</dbReference>
<evidence type="ECO:0000256" key="2">
    <source>
        <dbReference type="ARBA" id="ARBA00008111"/>
    </source>
</evidence>
<feature type="domain" description="Transmembrane protein 106 N-terminal" evidence="8">
    <location>
        <begin position="23"/>
        <end position="96"/>
    </location>
</feature>
<evidence type="ECO:0000256" key="4">
    <source>
        <dbReference type="ARBA" id="ARBA00022989"/>
    </source>
</evidence>
<dbReference type="PANTHER" id="PTHR28556:SF4">
    <property type="entry name" value="TRANSMEMBRANE PROTEIN 106A"/>
    <property type="match status" value="1"/>
</dbReference>
<keyword evidence="4 6" id="KW-1133">Transmembrane helix</keyword>
<evidence type="ECO:0000256" key="1">
    <source>
        <dbReference type="ARBA" id="ARBA00004308"/>
    </source>
</evidence>
<dbReference type="Pfam" id="PF21002">
    <property type="entry name" value="TMEM106_N"/>
    <property type="match status" value="1"/>
</dbReference>
<comment type="similarity">
    <text evidence="2">Belongs to the TMEM106 family.</text>
</comment>
<dbReference type="STRING" id="451379.A0A0N5APM5"/>
<dbReference type="WBParaSite" id="SMUV_0000660701-mRNA-1">
    <property type="protein sequence ID" value="SMUV_0000660701-mRNA-1"/>
    <property type="gene ID" value="SMUV_0000660701"/>
</dbReference>
<keyword evidence="3 6" id="KW-0812">Transmembrane</keyword>
<organism evidence="9 10">
    <name type="scientific">Syphacia muris</name>
    <dbReference type="NCBI Taxonomy" id="451379"/>
    <lineage>
        <taxon>Eukaryota</taxon>
        <taxon>Metazoa</taxon>
        <taxon>Ecdysozoa</taxon>
        <taxon>Nematoda</taxon>
        <taxon>Chromadorea</taxon>
        <taxon>Rhabditida</taxon>
        <taxon>Spirurina</taxon>
        <taxon>Oxyuridomorpha</taxon>
        <taxon>Oxyuroidea</taxon>
        <taxon>Oxyuridae</taxon>
        <taxon>Syphacia</taxon>
    </lineage>
</organism>
<dbReference type="AlphaFoldDB" id="A0A0N5APM5"/>
<evidence type="ECO:0000259" key="7">
    <source>
        <dbReference type="Pfam" id="PF07092"/>
    </source>
</evidence>
<dbReference type="InterPro" id="IPR048511">
    <property type="entry name" value="TMEM106_N"/>
</dbReference>
<feature type="transmembrane region" description="Helical" evidence="6">
    <location>
        <begin position="97"/>
        <end position="119"/>
    </location>
</feature>